<proteinExistence type="predicted"/>
<reference evidence="1" key="1">
    <citation type="submission" date="2022-08" db="EMBL/GenBank/DDBJ databases">
        <title>Genome Sequence of Lecanicillium fungicola.</title>
        <authorList>
            <person name="Buettner E."/>
        </authorList>
    </citation>
    <scope>NUCLEOTIDE SEQUENCE</scope>
    <source>
        <strain evidence="1">Babe33</strain>
    </source>
</reference>
<comment type="caution">
    <text evidence="1">The sequence shown here is derived from an EMBL/GenBank/DDBJ whole genome shotgun (WGS) entry which is preliminary data.</text>
</comment>
<evidence type="ECO:0000313" key="1">
    <source>
        <dbReference type="EMBL" id="KAJ2978883.1"/>
    </source>
</evidence>
<evidence type="ECO:0000313" key="2">
    <source>
        <dbReference type="Proteomes" id="UP001143910"/>
    </source>
</evidence>
<name>A0ACC1NIK4_9HYPO</name>
<dbReference type="Proteomes" id="UP001143910">
    <property type="component" value="Unassembled WGS sequence"/>
</dbReference>
<sequence length="271" mass="30759">MMALMSKFKLKSRQYDFVNAFLNSKLDEEFYTKMPPGFKEKGKIWRPIKALYGLGRSPLLWHRDLSSTLTKLGFAAVPKDPCVMIKTDIIIFFYVDDLVALYAPEKEAECAVIYKQIIATYNKEAGVPLQTERLLPYEGQASLEAIKHYQAICGSIEYRAIITRPDVTHAASKLAQFLQNPNPKNIEAAINCIRYLDSRPDLCIVFDAANDIMETLSDAASADNLVDQKSSQGFILKLFGGAVIYRAEKKDTELLPRPRPNYWLSHRQPKN</sequence>
<dbReference type="EMBL" id="JANJQO010000334">
    <property type="protein sequence ID" value="KAJ2978883.1"/>
    <property type="molecule type" value="Genomic_DNA"/>
</dbReference>
<protein>
    <submittedName>
        <fullName evidence="1">Uncharacterized protein</fullName>
    </submittedName>
</protein>
<accession>A0ACC1NIK4</accession>
<gene>
    <name evidence="1" type="ORF">NQ176_g3571</name>
</gene>
<keyword evidence="2" id="KW-1185">Reference proteome</keyword>
<organism evidence="1 2">
    <name type="scientific">Zarea fungicola</name>
    <dbReference type="NCBI Taxonomy" id="93591"/>
    <lineage>
        <taxon>Eukaryota</taxon>
        <taxon>Fungi</taxon>
        <taxon>Dikarya</taxon>
        <taxon>Ascomycota</taxon>
        <taxon>Pezizomycotina</taxon>
        <taxon>Sordariomycetes</taxon>
        <taxon>Hypocreomycetidae</taxon>
        <taxon>Hypocreales</taxon>
        <taxon>Cordycipitaceae</taxon>
        <taxon>Zarea</taxon>
    </lineage>
</organism>